<feature type="transmembrane region" description="Helical" evidence="1">
    <location>
        <begin position="186"/>
        <end position="207"/>
    </location>
</feature>
<evidence type="ECO:0000256" key="1">
    <source>
        <dbReference type="SAM" id="Phobius"/>
    </source>
</evidence>
<dbReference type="OrthoDB" id="3869178at2"/>
<dbReference type="Proteomes" id="UP000248039">
    <property type="component" value="Unassembled WGS sequence"/>
</dbReference>
<keyword evidence="1" id="KW-0472">Membrane</keyword>
<feature type="transmembrane region" description="Helical" evidence="1">
    <location>
        <begin position="60"/>
        <end position="80"/>
    </location>
</feature>
<dbReference type="RefSeq" id="WP_110667431.1">
    <property type="nucleotide sequence ID" value="NZ_PYBW01000027.1"/>
</dbReference>
<keyword evidence="3" id="KW-0418">Kinase</keyword>
<dbReference type="InterPro" id="IPR025828">
    <property type="entry name" value="Put_sensor_dom"/>
</dbReference>
<reference evidence="3 4" key="1">
    <citation type="submission" date="2018-03" db="EMBL/GenBank/DDBJ databases">
        <title>Bioinformatic expansion and discovery of thiopeptide antibiotics.</title>
        <authorList>
            <person name="Schwalen C.J."/>
            <person name="Hudson G.A."/>
            <person name="Mitchell D.A."/>
        </authorList>
    </citation>
    <scope>NUCLEOTIDE SEQUENCE [LARGE SCALE GENOMIC DNA]</scope>
    <source>
        <strain evidence="3 4">ATCC 21389</strain>
    </source>
</reference>
<accession>A0A2V4NUH1</accession>
<evidence type="ECO:0000259" key="2">
    <source>
        <dbReference type="Pfam" id="PF13796"/>
    </source>
</evidence>
<dbReference type="GO" id="GO:0016301">
    <property type="term" value="F:kinase activity"/>
    <property type="evidence" value="ECO:0007669"/>
    <property type="project" value="UniProtKB-KW"/>
</dbReference>
<feature type="transmembrane region" description="Helical" evidence="1">
    <location>
        <begin position="32"/>
        <end position="54"/>
    </location>
</feature>
<name>A0A2V4NUH1_9ACTN</name>
<gene>
    <name evidence="3" type="ORF">C7C46_08670</name>
</gene>
<dbReference type="AlphaFoldDB" id="A0A2V4NUH1"/>
<feature type="transmembrane region" description="Helical" evidence="1">
    <location>
        <begin position="136"/>
        <end position="158"/>
    </location>
</feature>
<dbReference type="EMBL" id="PYBW01000027">
    <property type="protein sequence ID" value="PYC83806.1"/>
    <property type="molecule type" value="Genomic_DNA"/>
</dbReference>
<protein>
    <submittedName>
        <fullName evidence="3">Histidine kinase</fullName>
    </submittedName>
</protein>
<proteinExistence type="predicted"/>
<sequence>MTSTTASELGDYDHDPPSFWRGPWARESYRELAYVAGSLFTATLGFGWVVALFALGAGTLVTVVGLPVLALLLACARGLGAVERGRTARLLGERLPRPAPVTPKGPGFWPRITAALRDAAGWKAVVYQVVMFPWHVLSFCLSVVFWSVGLSLALLPVYNWVFPHYVGWPGLRLVEYQDGSGASHSYYLASFWQVAGATLLGLLCLFFSARLTHWLTNVSRAAARGLLAG</sequence>
<evidence type="ECO:0000313" key="3">
    <source>
        <dbReference type="EMBL" id="PYC83806.1"/>
    </source>
</evidence>
<keyword evidence="4" id="KW-1185">Reference proteome</keyword>
<dbReference type="Pfam" id="PF13796">
    <property type="entry name" value="Sensor"/>
    <property type="match status" value="1"/>
</dbReference>
<keyword evidence="1" id="KW-0812">Transmembrane</keyword>
<feature type="domain" description="Putative sensor" evidence="2">
    <location>
        <begin position="34"/>
        <end position="227"/>
    </location>
</feature>
<organism evidence="3 4">
    <name type="scientific">Streptomyces tateyamensis</name>
    <dbReference type="NCBI Taxonomy" id="565073"/>
    <lineage>
        <taxon>Bacteria</taxon>
        <taxon>Bacillati</taxon>
        <taxon>Actinomycetota</taxon>
        <taxon>Actinomycetes</taxon>
        <taxon>Kitasatosporales</taxon>
        <taxon>Streptomycetaceae</taxon>
        <taxon>Streptomyces</taxon>
    </lineage>
</organism>
<keyword evidence="1" id="KW-1133">Transmembrane helix</keyword>
<comment type="caution">
    <text evidence="3">The sequence shown here is derived from an EMBL/GenBank/DDBJ whole genome shotgun (WGS) entry which is preliminary data.</text>
</comment>
<evidence type="ECO:0000313" key="4">
    <source>
        <dbReference type="Proteomes" id="UP000248039"/>
    </source>
</evidence>
<keyword evidence="3" id="KW-0808">Transferase</keyword>